<organism evidence="1 2">
    <name type="scientific">Candidatus Clostridium eludens</name>
    <dbReference type="NCBI Taxonomy" id="3381663"/>
    <lineage>
        <taxon>Bacteria</taxon>
        <taxon>Bacillati</taxon>
        <taxon>Bacillota</taxon>
        <taxon>Clostridia</taxon>
        <taxon>Eubacteriales</taxon>
        <taxon>Clostridiaceae</taxon>
        <taxon>Clostridium</taxon>
    </lineage>
</organism>
<sequence>MMDCSVIIYKKKGYISYGIEEADKVTIKNSLTSIRMNRCRDTQVTESTIVAECEKLPLANYQGGNTGIIDNYARIEIYFDNDVEFSGIIKKYEYNEEDKIITLTCHDMFYRLLNASNEDIVYTDTTAVNVIADLVIRAGLSFHYAGGDNYNISNLKISEGTVYADVIQSLLETMHANIRCSKSGTIILEEQYPSYIEGGGDANHFDWVYKDSSNNASDIAGRDATLMRNILKITCDIKVGDKTQTVYDKFEDPSMTEYLNGEKWYETLDNALANTQEKRKAVVGWKYLEYWRKSTPLTILPTGGNKNIDLGHVVKLLRDNTNPGYYLVVGVEAEVTADGYTDTLQLEGMRDKTTIYEIPVLLASGIIKEAS</sequence>
<reference evidence="1 2" key="1">
    <citation type="submission" date="2024-11" db="EMBL/GenBank/DDBJ databases">
        <authorList>
            <person name="Heng Y.C."/>
            <person name="Lim A.C.H."/>
            <person name="Lee J.K.Y."/>
            <person name="Kittelmann S."/>
        </authorList>
    </citation>
    <scope>NUCLEOTIDE SEQUENCE [LARGE SCALE GENOMIC DNA]</scope>
    <source>
        <strain evidence="1 2">WILCCON 0269</strain>
    </source>
</reference>
<comment type="caution">
    <text evidence="1">The sequence shown here is derived from an EMBL/GenBank/DDBJ whole genome shotgun (WGS) entry which is preliminary data.</text>
</comment>
<evidence type="ECO:0000313" key="2">
    <source>
        <dbReference type="Proteomes" id="UP001623660"/>
    </source>
</evidence>
<keyword evidence="2" id="KW-1185">Reference proteome</keyword>
<accession>A0ABW8SMT9</accession>
<protein>
    <submittedName>
        <fullName evidence="1">Uncharacterized protein</fullName>
    </submittedName>
</protein>
<dbReference type="SUPFAM" id="SSF69279">
    <property type="entry name" value="Phage tail proteins"/>
    <property type="match status" value="1"/>
</dbReference>
<dbReference type="EMBL" id="JBJHZX010000028">
    <property type="protein sequence ID" value="MFL0197270.1"/>
    <property type="molecule type" value="Genomic_DNA"/>
</dbReference>
<proteinExistence type="predicted"/>
<evidence type="ECO:0000313" key="1">
    <source>
        <dbReference type="EMBL" id="MFL0197270.1"/>
    </source>
</evidence>
<dbReference type="Proteomes" id="UP001623660">
    <property type="component" value="Unassembled WGS sequence"/>
</dbReference>
<dbReference type="RefSeq" id="WP_406793375.1">
    <property type="nucleotide sequence ID" value="NZ_JBJHZX010000028.1"/>
</dbReference>
<name>A0ABW8SMT9_9CLOT</name>
<gene>
    <name evidence="1" type="ORF">ACJDU8_17145</name>
</gene>